<accession>A0ABS6VQG0</accession>
<name>A0ABS6VQG0_9GAMM</name>
<evidence type="ECO:0000313" key="2">
    <source>
        <dbReference type="Proteomes" id="UP001166291"/>
    </source>
</evidence>
<evidence type="ECO:0000313" key="1">
    <source>
        <dbReference type="EMBL" id="MBW2940547.1"/>
    </source>
</evidence>
<evidence type="ECO:0008006" key="3">
    <source>
        <dbReference type="Google" id="ProtNLM"/>
    </source>
</evidence>
<gene>
    <name evidence="1" type="ORF">KXJ70_07170</name>
</gene>
<dbReference type="RefSeq" id="WP_219042736.1">
    <property type="nucleotide sequence ID" value="NZ_JAHWDQ010000001.1"/>
</dbReference>
<organism evidence="1 2">
    <name type="scientific">Zhongshania aquimaris</name>
    <dbReference type="NCBI Taxonomy" id="2857107"/>
    <lineage>
        <taxon>Bacteria</taxon>
        <taxon>Pseudomonadati</taxon>
        <taxon>Pseudomonadota</taxon>
        <taxon>Gammaproteobacteria</taxon>
        <taxon>Cellvibrionales</taxon>
        <taxon>Spongiibacteraceae</taxon>
        <taxon>Zhongshania</taxon>
    </lineage>
</organism>
<sequence>MSKGFSITLPDGEYFLKDIDQAAAEAPNFPPVRKIYGYRGGPRKIKAKSRKNKAEMPAFSRVTLEGDYEFAAFYWLEANPLVQWYKPQPFKVRFHDGLTTTTYVGDFLARMVDGSYTIYEVKKSTNLDDPDVAKRLESLQKAFLKTNVKFEVLLSDELTAQPRLQTWMYLYGKTRSALTKKAVLQTAKQEFLKSLTHLGGSAKLIELKKTSPLVNETGLALAIFDGVVTSKYRLPICDGFDAFFTAPGEK</sequence>
<comment type="caution">
    <text evidence="1">The sequence shown here is derived from an EMBL/GenBank/DDBJ whole genome shotgun (WGS) entry which is preliminary data.</text>
</comment>
<reference evidence="1" key="1">
    <citation type="submission" date="2021-07" db="EMBL/GenBank/DDBJ databases">
        <title>Zhongshania sp. CAU 1632 isolated from seawater.</title>
        <authorList>
            <person name="Kim W."/>
        </authorList>
    </citation>
    <scope>NUCLEOTIDE SEQUENCE</scope>
    <source>
        <strain evidence="1">CAU 1632</strain>
    </source>
</reference>
<keyword evidence="2" id="KW-1185">Reference proteome</keyword>
<dbReference type="EMBL" id="JAHWDQ010000001">
    <property type="protein sequence ID" value="MBW2940547.1"/>
    <property type="molecule type" value="Genomic_DNA"/>
</dbReference>
<protein>
    <recommendedName>
        <fullName evidence="3">TnsA endonuclease N-terminal domain-containing protein</fullName>
    </recommendedName>
</protein>
<proteinExistence type="predicted"/>
<dbReference type="Proteomes" id="UP001166291">
    <property type="component" value="Unassembled WGS sequence"/>
</dbReference>